<evidence type="ECO:0000259" key="2">
    <source>
        <dbReference type="Pfam" id="PF13116"/>
    </source>
</evidence>
<feature type="compositionally biased region" description="Acidic residues" evidence="1">
    <location>
        <begin position="1275"/>
        <end position="1294"/>
    </location>
</feature>
<dbReference type="NCBIfam" id="TIGR02099">
    <property type="entry name" value="YhdP family protein"/>
    <property type="match status" value="1"/>
</dbReference>
<evidence type="ECO:0000313" key="3">
    <source>
        <dbReference type="EMBL" id="RUO30610.1"/>
    </source>
</evidence>
<feature type="domain" description="YhdP central" evidence="2">
    <location>
        <begin position="6"/>
        <end position="1266"/>
    </location>
</feature>
<dbReference type="Pfam" id="PF13116">
    <property type="entry name" value="YhdP"/>
    <property type="match status" value="1"/>
</dbReference>
<name>A0ABY0BZY7_9GAMM</name>
<dbReference type="InterPro" id="IPR011836">
    <property type="entry name" value="YhdP"/>
</dbReference>
<comment type="caution">
    <text evidence="3">The sequence shown here is derived from an EMBL/GenBank/DDBJ whole genome shotgun (WGS) entry which is preliminary data.</text>
</comment>
<evidence type="ECO:0000313" key="4">
    <source>
        <dbReference type="Proteomes" id="UP000287410"/>
    </source>
</evidence>
<dbReference type="EMBL" id="PIPN01000002">
    <property type="protein sequence ID" value="RUO30610.1"/>
    <property type="molecule type" value="Genomic_DNA"/>
</dbReference>
<dbReference type="InterPro" id="IPR025263">
    <property type="entry name" value="YhdP_central"/>
</dbReference>
<gene>
    <name evidence="3" type="ORF">CWE12_05005</name>
</gene>
<keyword evidence="4" id="KW-1185">Reference proteome</keyword>
<evidence type="ECO:0000256" key="1">
    <source>
        <dbReference type="SAM" id="MobiDB-lite"/>
    </source>
</evidence>
<reference evidence="3 4" key="1">
    <citation type="journal article" date="2018" name="Front. Microbiol.">
        <title>Genome-Based Analysis Reveals the Taxonomy and Diversity of the Family Idiomarinaceae.</title>
        <authorList>
            <person name="Liu Y."/>
            <person name="Lai Q."/>
            <person name="Shao Z."/>
        </authorList>
    </citation>
    <scope>NUCLEOTIDE SEQUENCE [LARGE SCALE GENOMIC DNA]</scope>
    <source>
        <strain evidence="3 4">GBSy1</strain>
    </source>
</reference>
<sequence>MVRRILHFTVRKLWLMLAILLVLAAVVLSGVRYSLPYLDHYRSDIESLIEERYGQRVEIGALAADWSTFGPSLVLQDVSVTVDQAQPFTLHVGRTHLVVNLWQSLWNWQWQLDDFVLEGVNVDYLIDFSDPASGELPLLDALEGLLLEQLEQFQVVESQINLRNQEGSGRTLYIEQLSWVNRVDRRQGRGRVRVSDVTADNLNFILDVEGDHFLTMRGELYLEAEQLDMSPWLEAVIAGVDISRAELNVRAWFDFDQGRLGNGQVHFGENVLQWQRDGRDHQLVSSPVTWGIWPQDNGWLMNSEPLTFRVDDSEWPVDSVRWHFQDGQHTWNLHNLVFSDTAPLWSLFGSPGAQIRDWFAGIKPAGVVNDVQVRLSPALEWSFFASADNIRWQSHRGVPGLQGLSFDFWSDLKRGAYRLSGENVALVSPATFSNTQQLSRIHWQGYWERLNDGWRVALPEGRVRLADVAFNQQFTLTREGDGVPAVEWWLSGDGAQLAVADALELLPLQLGPRLTDYLRDAIVDGEVNKMSLLWRGALETFPYYQNDGVFLASLQASPLDFRFRPDWPMVTDTAMTIEFRDHALRMLAEGGSLGGTEVLEVDAQISDLMLPQRWLRINAKARSTGVAARELFMDSPLQKTVGAALQRLHSEDSFYGEVELQIPLFAAAQDQSEDPRIHVAGHVDFSGQQLLIEPIGMTLNNLEGRFNFDDDQLDAESVTAEVYNLPLQLSLAGAPFEQEADKGYGLDVTVAGEWPAEFIHRQLDAQWLDEFVDGDVRSDATLALRFIDDGFSYRWAMRTMLDQLTMELPAPLGAERAAGDYFDVNIRGDHEQMMVTALWPSLLRFEGALPLGEKTFSRALVELGETPERGPALNDQGLALYLDLDELDVSSWLAIRNALLAAPQGTGDRAGIPWRLPGLNQLSGRIQQLSLVGQQLEDVQLSGQSDDVGLSFDLISDSGRVAMMLPHDPQQPIAVRADYLSLQKVEHNNSESSSVDLTPAGDVFDQLPAIHLVCQLCRYDEKEIGRIEATIDPSYEGEQLRNLNIRRSGAEVDMTGGWQKGGTGYVSRVQGWVAVNDIGNLFADFGASSVVRDSSTQLEFDLHWDGSPAEFNKQSLTGEIDWELGSGYLRDVSDGGARLFSLFSLESLMRKLTLDFRDIFARGMFYSSFRGTLTIDEGIVYTDNTRMNGSAGDMDVRGSTNLVSEALDYQLVYVPKVTSSLPVLVAWMVNPPTGIAALLIDRVLHDAQVISRLEYSITGTVSQPVVNEEARDQMDVDIPDIEFEQSTENEDDPS</sequence>
<proteinExistence type="predicted"/>
<protein>
    <submittedName>
        <fullName evidence="3">TIGR02099 family protein</fullName>
    </submittedName>
</protein>
<organism evidence="3 4">
    <name type="scientific">Aliidiomarina sedimenti</name>
    <dbReference type="NCBI Taxonomy" id="1933879"/>
    <lineage>
        <taxon>Bacteria</taxon>
        <taxon>Pseudomonadati</taxon>
        <taxon>Pseudomonadota</taxon>
        <taxon>Gammaproteobacteria</taxon>
        <taxon>Alteromonadales</taxon>
        <taxon>Idiomarinaceae</taxon>
        <taxon>Aliidiomarina</taxon>
    </lineage>
</organism>
<dbReference type="PANTHER" id="PTHR38690">
    <property type="entry name" value="PROTEASE-RELATED"/>
    <property type="match status" value="1"/>
</dbReference>
<dbReference type="PANTHER" id="PTHR38690:SF1">
    <property type="entry name" value="PROTEASE"/>
    <property type="match status" value="1"/>
</dbReference>
<feature type="region of interest" description="Disordered" evidence="1">
    <location>
        <begin position="1271"/>
        <end position="1294"/>
    </location>
</feature>
<dbReference type="Proteomes" id="UP000287410">
    <property type="component" value="Unassembled WGS sequence"/>
</dbReference>
<accession>A0ABY0BZY7</accession>